<keyword evidence="1" id="KW-0732">Signal</keyword>
<dbReference type="EMBL" id="CASHTH010001839">
    <property type="protein sequence ID" value="CAI8020595.1"/>
    <property type="molecule type" value="Genomic_DNA"/>
</dbReference>
<dbReference type="GO" id="GO:0008237">
    <property type="term" value="F:metallopeptidase activity"/>
    <property type="evidence" value="ECO:0007669"/>
    <property type="project" value="UniProtKB-KW"/>
</dbReference>
<dbReference type="GO" id="GO:0016887">
    <property type="term" value="F:ATP hydrolysis activity"/>
    <property type="evidence" value="ECO:0007669"/>
    <property type="project" value="InterPro"/>
</dbReference>
<name>A0AA35RZF8_GEOBA</name>
<dbReference type="PANTHER" id="PTHR23077">
    <property type="entry name" value="AAA-FAMILY ATPASE"/>
    <property type="match status" value="1"/>
</dbReference>
<dbReference type="Pfam" id="PF00004">
    <property type="entry name" value="AAA"/>
    <property type="match status" value="1"/>
</dbReference>
<dbReference type="InterPro" id="IPR050168">
    <property type="entry name" value="AAA_ATPase_domain"/>
</dbReference>
<dbReference type="SUPFAM" id="SSF49899">
    <property type="entry name" value="Concanavalin A-like lectins/glucanases"/>
    <property type="match status" value="1"/>
</dbReference>
<reference evidence="6" key="1">
    <citation type="submission" date="2023-03" db="EMBL/GenBank/DDBJ databases">
        <authorList>
            <person name="Steffen K."/>
            <person name="Cardenas P."/>
        </authorList>
    </citation>
    <scope>NUCLEOTIDE SEQUENCE</scope>
</reference>
<dbReference type="CDD" id="cd19481">
    <property type="entry name" value="RecA-like_protease"/>
    <property type="match status" value="1"/>
</dbReference>
<keyword evidence="6" id="KW-0645">Protease</keyword>
<dbReference type="InterPro" id="IPR013320">
    <property type="entry name" value="ConA-like_dom_sf"/>
</dbReference>
<organism evidence="6 7">
    <name type="scientific">Geodia barretti</name>
    <name type="common">Barrett's horny sponge</name>
    <dbReference type="NCBI Taxonomy" id="519541"/>
    <lineage>
        <taxon>Eukaryota</taxon>
        <taxon>Metazoa</taxon>
        <taxon>Porifera</taxon>
        <taxon>Demospongiae</taxon>
        <taxon>Heteroscleromorpha</taxon>
        <taxon>Tetractinellida</taxon>
        <taxon>Astrophorina</taxon>
        <taxon>Geodiidae</taxon>
        <taxon>Geodia</taxon>
    </lineage>
</organism>
<evidence type="ECO:0000259" key="5">
    <source>
        <dbReference type="SMART" id="SM00560"/>
    </source>
</evidence>
<dbReference type="InterPro" id="IPR027417">
    <property type="entry name" value="P-loop_NTPase"/>
</dbReference>
<proteinExistence type="predicted"/>
<dbReference type="SUPFAM" id="SSF52540">
    <property type="entry name" value="P-loop containing nucleoside triphosphate hydrolases"/>
    <property type="match status" value="1"/>
</dbReference>
<evidence type="ECO:0000313" key="6">
    <source>
        <dbReference type="EMBL" id="CAI8020595.1"/>
    </source>
</evidence>
<evidence type="ECO:0000256" key="1">
    <source>
        <dbReference type="ARBA" id="ARBA00022729"/>
    </source>
</evidence>
<dbReference type="InterPro" id="IPR003959">
    <property type="entry name" value="ATPase_AAA_core"/>
</dbReference>
<keyword evidence="3" id="KW-0067">ATP-binding</keyword>
<feature type="domain" description="LamG-like jellyroll fold" evidence="5">
    <location>
        <begin position="77"/>
        <end position="210"/>
    </location>
</feature>
<protein>
    <submittedName>
        <fullName evidence="6">ATP-dependent zinc metalloprotease FtsH</fullName>
    </submittedName>
</protein>
<dbReference type="PANTHER" id="PTHR23077:SF171">
    <property type="entry name" value="NUCLEAR VALOSIN-CONTAINING PROTEIN-LIKE"/>
    <property type="match status" value="1"/>
</dbReference>
<keyword evidence="4" id="KW-1015">Disulfide bond</keyword>
<evidence type="ECO:0000313" key="7">
    <source>
        <dbReference type="Proteomes" id="UP001174909"/>
    </source>
</evidence>
<dbReference type="AlphaFoldDB" id="A0AA35RZF8"/>
<dbReference type="SMART" id="SM00560">
    <property type="entry name" value="LamGL"/>
    <property type="match status" value="1"/>
</dbReference>
<dbReference type="Gene3D" id="2.60.120.200">
    <property type="match status" value="1"/>
</dbReference>
<comment type="caution">
    <text evidence="6">The sequence shown here is derived from an EMBL/GenBank/DDBJ whole genome shotgun (WGS) entry which is preliminary data.</text>
</comment>
<dbReference type="Gene3D" id="1.10.8.60">
    <property type="match status" value="1"/>
</dbReference>
<gene>
    <name evidence="6" type="ORF">GBAR_LOCUS12308</name>
</gene>
<evidence type="ECO:0000256" key="3">
    <source>
        <dbReference type="ARBA" id="ARBA00022840"/>
    </source>
</evidence>
<evidence type="ECO:0000256" key="4">
    <source>
        <dbReference type="ARBA" id="ARBA00023157"/>
    </source>
</evidence>
<dbReference type="Gene3D" id="3.40.50.300">
    <property type="entry name" value="P-loop containing nucleotide triphosphate hydrolases"/>
    <property type="match status" value="1"/>
</dbReference>
<keyword evidence="6" id="KW-0482">Metalloprotease</keyword>
<keyword evidence="7" id="KW-1185">Reference proteome</keyword>
<dbReference type="Proteomes" id="UP001174909">
    <property type="component" value="Unassembled WGS sequence"/>
</dbReference>
<keyword evidence="2" id="KW-0547">Nucleotide-binding</keyword>
<accession>A0AA35RZF8</accession>
<dbReference type="InterPro" id="IPR006558">
    <property type="entry name" value="LamG-like"/>
</dbReference>
<keyword evidence="6" id="KW-0378">Hydrolase</keyword>
<dbReference type="Pfam" id="PF13385">
    <property type="entry name" value="Laminin_G_3"/>
    <property type="match status" value="1"/>
</dbReference>
<evidence type="ECO:0000256" key="2">
    <source>
        <dbReference type="ARBA" id="ARBA00022741"/>
    </source>
</evidence>
<dbReference type="GO" id="GO:0005524">
    <property type="term" value="F:ATP binding"/>
    <property type="evidence" value="ECO:0007669"/>
    <property type="project" value="UniProtKB-KW"/>
</dbReference>
<sequence length="823" mass="91986">MLFTPFVSANLSDGLILHHSYDEGEGTLAADASGNGHDGEISNPDWVDGQIGKALRFGGDGSDVFVTVESTDVLNVNECTFAAWINADHWNGTRQIVGKSVHGGCAGRTQYGLFSEGGVFKLRFETESGRADIDTDLPPTGEWVHVAFTNDGETATIYLNAEAVEEGGVPGTLGANDDPWRIGQDCERLNYVFAGIIDEVSLWNRALSADEIADLLYDEVYGYLPTHEYLMEQLNVLGCELVLGYNSSQGIHLPNIGRWQATQKMLGVVPKYEKTGVFHFQSIATWLQTLRRFQEAEDANPVEHEVDPQVARRRINATLAFDKPHEDPVMHIDPAPSEELKERLNHLLRQDRVRVGLVINFLEQLAPNDPSLSSASNDDLQRFFNQIQNWASDLEIRKRKHIILLLTHNTFDIHPNLTVNPEIPLIEVPFPDYPQRLHFIEYLHAISEPPSQMRASLGNERDRESHARETIGLNLFGIHDVVKQAESAQQKAGGEPLVRYRRESIKTFSHGILELGETERGPSDDGWYVIWAIRDIAEGVKHRDLRRVPRGILLLGPPGTSKAYAAKVLAGEANMTLVQLRYANQVGEITVNINENGNTYERNLNAGLNFIRGISPTVVFMDEIEQASPHTAMHPEEQQTFPQALVNAMSDTSLHGRVIWVGASSRPDLMPQIFRRYGIFDTKLIMLPPVGGGRVEILKIFCQGQTSGNINFQALVGGSETDGLTWRDLFLIVQRASNIARRDGRDTFTEAELRQTLNDFIPDYSREMQIFMGLLALREANSRIMIPDGLLPEYQEFVDGNRIDKTGINRKLMELGTQLGLNA</sequence>